<sequence>MQKLAILTVLRAASCTALSSSLPQKDILGLHDAAVARGKLYFGTASDWWEFQHDEPYTKQLNNTHDFGQLTALATMKMDAIQPERGIFNFTGGDTLANLASANGQHLRCHSTVWHLSTPSWVTAGNFDNDTLVEILKDHINRTVSHYKGRCYAWDVVNEALDVNGGWRESVWYNTIGPAYLPIAFATAAQVDPGAKLYYNDFGIELPSPKATAAQNIVKLIKSYGVRIDGVGIQAHTDLSGMPPEAHFELGSSPSYDETVAVMKQFVALGVEVAITELDASIITPSNSASLAMQADAYYNFTAACLTVKECVGITIWDWTDKYTWVPSTFPDLGDALPWDKDFLKKPAYNGIMKAFETFKP</sequence>
<comment type="caution">
    <text evidence="1">The sequence shown here is derived from an EMBL/GenBank/DDBJ whole genome shotgun (WGS) entry which is preliminary data.</text>
</comment>
<protein>
    <submittedName>
        <fullName evidence="1">Uncharacterized protein</fullName>
    </submittedName>
</protein>
<keyword evidence="2" id="KW-1185">Reference proteome</keyword>
<organism evidence="1 2">
    <name type="scientific">Xylaria curta</name>
    <dbReference type="NCBI Taxonomy" id="42375"/>
    <lineage>
        <taxon>Eukaryota</taxon>
        <taxon>Fungi</taxon>
        <taxon>Dikarya</taxon>
        <taxon>Ascomycota</taxon>
        <taxon>Pezizomycotina</taxon>
        <taxon>Sordariomycetes</taxon>
        <taxon>Xylariomycetidae</taxon>
        <taxon>Xylariales</taxon>
        <taxon>Xylariaceae</taxon>
        <taxon>Xylaria</taxon>
    </lineage>
</organism>
<dbReference type="EMBL" id="JAPDGR010000231">
    <property type="protein sequence ID" value="KAJ2993111.1"/>
    <property type="molecule type" value="Genomic_DNA"/>
</dbReference>
<name>A0ACC1PIX2_9PEZI</name>
<evidence type="ECO:0000313" key="1">
    <source>
        <dbReference type="EMBL" id="KAJ2993111.1"/>
    </source>
</evidence>
<reference evidence="1" key="1">
    <citation type="submission" date="2022-10" db="EMBL/GenBank/DDBJ databases">
        <title>Genome Sequence of Xylaria curta.</title>
        <authorList>
            <person name="Buettner E."/>
        </authorList>
    </citation>
    <scope>NUCLEOTIDE SEQUENCE</scope>
    <source>
        <strain evidence="1">Babe10</strain>
    </source>
</reference>
<dbReference type="Proteomes" id="UP001143856">
    <property type="component" value="Unassembled WGS sequence"/>
</dbReference>
<evidence type="ECO:0000313" key="2">
    <source>
        <dbReference type="Proteomes" id="UP001143856"/>
    </source>
</evidence>
<accession>A0ACC1PIX2</accession>
<proteinExistence type="predicted"/>
<gene>
    <name evidence="1" type="ORF">NUW58_g1943</name>
</gene>